<gene>
    <name evidence="5" type="ORF">BGX16_1342</name>
</gene>
<dbReference type="GO" id="GO:0009307">
    <property type="term" value="P:DNA restriction-modification system"/>
    <property type="evidence" value="ECO:0007669"/>
    <property type="project" value="UniProtKB-KW"/>
</dbReference>
<dbReference type="PANTHER" id="PTHR30408:SF13">
    <property type="entry name" value="TYPE I RESTRICTION ENZYME HINDI SPECIFICITY SUBUNIT"/>
    <property type="match status" value="1"/>
</dbReference>
<dbReference type="AlphaFoldDB" id="A0A2M9A6U6"/>
<reference evidence="5 6" key="1">
    <citation type="submission" date="2017-11" db="EMBL/GenBank/DDBJ databases">
        <title>Animal gut microbial communities from fecal samples from Wisconsin, USA.</title>
        <authorList>
            <person name="Neumann A."/>
        </authorList>
    </citation>
    <scope>NUCLEOTIDE SEQUENCE [LARGE SCALE GENOMIC DNA]</scope>
    <source>
        <strain evidence="5 6">UWS3</strain>
    </source>
</reference>
<dbReference type="Proteomes" id="UP000231134">
    <property type="component" value="Unassembled WGS sequence"/>
</dbReference>
<accession>A0A2M9A6U6</accession>
<comment type="similarity">
    <text evidence="1">Belongs to the type-I restriction system S methylase family.</text>
</comment>
<dbReference type="InterPro" id="IPR000055">
    <property type="entry name" value="Restrct_endonuc_typeI_TRD"/>
</dbReference>
<feature type="domain" description="Type I restriction modification DNA specificity" evidence="4">
    <location>
        <begin position="3"/>
        <end position="185"/>
    </location>
</feature>
<keyword evidence="3" id="KW-0238">DNA-binding</keyword>
<evidence type="ECO:0000256" key="3">
    <source>
        <dbReference type="ARBA" id="ARBA00023125"/>
    </source>
</evidence>
<evidence type="ECO:0000259" key="4">
    <source>
        <dbReference type="Pfam" id="PF01420"/>
    </source>
</evidence>
<keyword evidence="6" id="KW-1185">Reference proteome</keyword>
<comment type="caution">
    <text evidence="5">The sequence shown here is derived from an EMBL/GenBank/DDBJ whole genome shotgun (WGS) entry which is preliminary data.</text>
</comment>
<organism evidence="5 6">
    <name type="scientific">Hallerella succinigenes</name>
    <dbReference type="NCBI Taxonomy" id="1896222"/>
    <lineage>
        <taxon>Bacteria</taxon>
        <taxon>Pseudomonadati</taxon>
        <taxon>Fibrobacterota</taxon>
        <taxon>Fibrobacteria</taxon>
        <taxon>Fibrobacterales</taxon>
        <taxon>Fibrobacteraceae</taxon>
        <taxon>Hallerella</taxon>
    </lineage>
</organism>
<dbReference type="OrthoDB" id="9814572at2"/>
<dbReference type="InterPro" id="IPR044946">
    <property type="entry name" value="Restrct_endonuc_typeI_TRD_sf"/>
</dbReference>
<dbReference type="SUPFAM" id="SSF116734">
    <property type="entry name" value="DNA methylase specificity domain"/>
    <property type="match status" value="2"/>
</dbReference>
<evidence type="ECO:0000256" key="1">
    <source>
        <dbReference type="ARBA" id="ARBA00010923"/>
    </source>
</evidence>
<dbReference type="RefSeq" id="WP_100425350.1">
    <property type="nucleotide sequence ID" value="NZ_PGEX01000001.1"/>
</dbReference>
<protein>
    <submittedName>
        <fullName evidence="5">Type I restriction enzyme S subunit</fullName>
    </submittedName>
</protein>
<name>A0A2M9A6U6_9BACT</name>
<dbReference type="GO" id="GO:0003677">
    <property type="term" value="F:DNA binding"/>
    <property type="evidence" value="ECO:0007669"/>
    <property type="project" value="UniProtKB-KW"/>
</dbReference>
<dbReference type="Pfam" id="PF01420">
    <property type="entry name" value="Methylase_S"/>
    <property type="match status" value="1"/>
</dbReference>
<proteinExistence type="inferred from homology"/>
<dbReference type="InterPro" id="IPR052021">
    <property type="entry name" value="Type-I_RS_S_subunit"/>
</dbReference>
<keyword evidence="2" id="KW-0680">Restriction system</keyword>
<evidence type="ECO:0000313" key="6">
    <source>
        <dbReference type="Proteomes" id="UP000231134"/>
    </source>
</evidence>
<dbReference type="PANTHER" id="PTHR30408">
    <property type="entry name" value="TYPE-1 RESTRICTION ENZYME ECOKI SPECIFICITY PROTEIN"/>
    <property type="match status" value="1"/>
</dbReference>
<dbReference type="EMBL" id="PGEX01000001">
    <property type="protein sequence ID" value="PJJ41378.1"/>
    <property type="molecule type" value="Genomic_DNA"/>
</dbReference>
<sequence>MELKEYKLGDLIEVTRGMSLPGEFYSTEGEYIRLTCGNFDYVNNSFKENKSKDDLYYVGKIKPEFIMEKGDIITPLTEQAIGLLGSTAIIPESGKYIQSQDVAKVTCKKGMIDHDFAYYLIPSKCVKEQLSAAAQQTKIRHTSPDAIKACKVFVPPLSEQKKIAAVLSALDDKIALNKKMNQKLEAMAKRLYDYWFVQYDFPDKNGLPYKTTGGPMTYNPTLKREIPVGWEVVRLGDLFKTNRGVSYSTPTLGAEGDGVPMINLASFSPNESYNEKGIKYYKGEYTDEKVLKPFDFVMCNTQQTAIDPQKDIIGRSMLVPDIFDGDIVSSHHVNTIKLEKENLKFYLNRLFNTKFYHAYISKFANGTNILGLIFSGVEDYMCEIPSDDLLEKFAKISLDIEKKKSKIIKENQKLTALRDKLLPLLMNGQVVVE</sequence>
<evidence type="ECO:0000313" key="5">
    <source>
        <dbReference type="EMBL" id="PJJ41378.1"/>
    </source>
</evidence>
<evidence type="ECO:0000256" key="2">
    <source>
        <dbReference type="ARBA" id="ARBA00022747"/>
    </source>
</evidence>
<dbReference type="Gene3D" id="3.90.220.20">
    <property type="entry name" value="DNA methylase specificity domains"/>
    <property type="match status" value="2"/>
</dbReference>